<evidence type="ECO:0000313" key="2">
    <source>
        <dbReference type="EMBL" id="PIP73852.1"/>
    </source>
</evidence>
<evidence type="ECO:0000256" key="1">
    <source>
        <dbReference type="SAM" id="Phobius"/>
    </source>
</evidence>
<proteinExistence type="predicted"/>
<name>A0A2H0CVB0_9BACT</name>
<evidence type="ECO:0000313" key="3">
    <source>
        <dbReference type="Proteomes" id="UP000230638"/>
    </source>
</evidence>
<accession>A0A2H0CVB0</accession>
<organism evidence="2 3">
    <name type="scientific">Candidatus Lloydbacteria bacterium CG22_combo_CG10-13_8_21_14_all_47_15</name>
    <dbReference type="NCBI Taxonomy" id="1974635"/>
    <lineage>
        <taxon>Bacteria</taxon>
        <taxon>Candidatus Lloydiibacteriota</taxon>
    </lineage>
</organism>
<protein>
    <submittedName>
        <fullName evidence="2">Uncharacterized protein</fullName>
    </submittedName>
</protein>
<reference evidence="2 3" key="1">
    <citation type="submission" date="2017-09" db="EMBL/GenBank/DDBJ databases">
        <title>Depth-based differentiation of microbial function through sediment-hosted aquifers and enrichment of novel symbionts in the deep terrestrial subsurface.</title>
        <authorList>
            <person name="Probst A.J."/>
            <person name="Ladd B."/>
            <person name="Jarett J.K."/>
            <person name="Geller-Mcgrath D.E."/>
            <person name="Sieber C.M."/>
            <person name="Emerson J.B."/>
            <person name="Anantharaman K."/>
            <person name="Thomas B.C."/>
            <person name="Malmstrom R."/>
            <person name="Stieglmeier M."/>
            <person name="Klingl A."/>
            <person name="Woyke T."/>
            <person name="Ryan C.M."/>
            <person name="Banfield J.F."/>
        </authorList>
    </citation>
    <scope>NUCLEOTIDE SEQUENCE [LARGE SCALE GENOMIC DNA]</scope>
    <source>
        <strain evidence="2">CG22_combo_CG10-13_8_21_14_all_47_15</strain>
    </source>
</reference>
<feature type="transmembrane region" description="Helical" evidence="1">
    <location>
        <begin position="32"/>
        <end position="55"/>
    </location>
</feature>
<feature type="transmembrane region" description="Helical" evidence="1">
    <location>
        <begin position="7"/>
        <end position="26"/>
    </location>
</feature>
<sequence length="62" mass="7274">MDKHNYFTISAFIYLIIGIVFVLMIFNDGSAIINGYLFPVWLNWVVVIISAYLSYQSFQFKK</sequence>
<dbReference type="EMBL" id="PCTL01000004">
    <property type="protein sequence ID" value="PIP73852.1"/>
    <property type="molecule type" value="Genomic_DNA"/>
</dbReference>
<comment type="caution">
    <text evidence="2">The sequence shown here is derived from an EMBL/GenBank/DDBJ whole genome shotgun (WGS) entry which is preliminary data.</text>
</comment>
<keyword evidence="1" id="KW-0472">Membrane</keyword>
<dbReference type="Proteomes" id="UP000230638">
    <property type="component" value="Unassembled WGS sequence"/>
</dbReference>
<keyword evidence="1" id="KW-0812">Transmembrane</keyword>
<gene>
    <name evidence="2" type="ORF">COW88_00670</name>
</gene>
<keyword evidence="1" id="KW-1133">Transmembrane helix</keyword>
<dbReference type="AlphaFoldDB" id="A0A2H0CVB0"/>